<dbReference type="Proteomes" id="UP000195897">
    <property type="component" value="Unassembled WGS sequence"/>
</dbReference>
<dbReference type="EMBL" id="NFKK01000001">
    <property type="protein sequence ID" value="OUP54634.1"/>
    <property type="molecule type" value="Genomic_DNA"/>
</dbReference>
<dbReference type="AlphaFoldDB" id="A0A1Y4LD38"/>
<dbReference type="InterPro" id="IPR025234">
    <property type="entry name" value="YjzH-like"/>
</dbReference>
<comment type="caution">
    <text evidence="1">The sequence shown here is derived from an EMBL/GenBank/DDBJ whole genome shotgun (WGS) entry which is preliminary data.</text>
</comment>
<name>A0A1Y4LD38_9FIRM</name>
<dbReference type="RefSeq" id="WP_087370102.1">
    <property type="nucleotide sequence ID" value="NZ_NFKK01000001.1"/>
</dbReference>
<reference evidence="2" key="1">
    <citation type="submission" date="2017-04" db="EMBL/GenBank/DDBJ databases">
        <title>Function of individual gut microbiota members based on whole genome sequencing of pure cultures obtained from chicken caecum.</title>
        <authorList>
            <person name="Medvecky M."/>
            <person name="Cejkova D."/>
            <person name="Polansky O."/>
            <person name="Karasova D."/>
            <person name="Kubasova T."/>
            <person name="Cizek A."/>
            <person name="Rychlik I."/>
        </authorList>
    </citation>
    <scope>NUCLEOTIDE SEQUENCE [LARGE SCALE GENOMIC DNA]</scope>
    <source>
        <strain evidence="2">An180</strain>
    </source>
</reference>
<dbReference type="Pfam" id="PF13783">
    <property type="entry name" value="DUF4177"/>
    <property type="match status" value="1"/>
</dbReference>
<proteinExistence type="predicted"/>
<evidence type="ECO:0000313" key="1">
    <source>
        <dbReference type="EMBL" id="OUP54634.1"/>
    </source>
</evidence>
<evidence type="ECO:0000313" key="2">
    <source>
        <dbReference type="Proteomes" id="UP000195897"/>
    </source>
</evidence>
<organism evidence="1 2">
    <name type="scientific">Butyricicoccus pullicaecorum</name>
    <dbReference type="NCBI Taxonomy" id="501571"/>
    <lineage>
        <taxon>Bacteria</taxon>
        <taxon>Bacillati</taxon>
        <taxon>Bacillota</taxon>
        <taxon>Clostridia</taxon>
        <taxon>Eubacteriales</taxon>
        <taxon>Butyricicoccaceae</taxon>
        <taxon>Butyricicoccus</taxon>
    </lineage>
</organism>
<accession>A0A1Y4LD38</accession>
<gene>
    <name evidence="1" type="ORF">B5F17_01640</name>
</gene>
<sequence>MYEYAYETIYTGGGFFMDNSSQEHRKIIASYAAKGWRFVGFVPSKFTSNGGIKEIDLVFEREV</sequence>
<evidence type="ECO:0008006" key="3">
    <source>
        <dbReference type="Google" id="ProtNLM"/>
    </source>
</evidence>
<protein>
    <recommendedName>
        <fullName evidence="3">DUF4177 domain-containing protein</fullName>
    </recommendedName>
</protein>